<keyword evidence="4 7" id="KW-0812">Transmembrane</keyword>
<evidence type="ECO:0000256" key="6">
    <source>
        <dbReference type="ARBA" id="ARBA00023136"/>
    </source>
</evidence>
<gene>
    <name evidence="9" type="primary">ABC.MS.P1</name>
</gene>
<dbReference type="PANTHER" id="PTHR32243:SF18">
    <property type="entry name" value="INNER MEMBRANE ABC TRANSPORTER PERMEASE PROTEIN YCJP"/>
    <property type="match status" value="1"/>
</dbReference>
<dbReference type="Gene3D" id="1.10.3720.10">
    <property type="entry name" value="MetI-like"/>
    <property type="match status" value="1"/>
</dbReference>
<dbReference type="CDD" id="cd06261">
    <property type="entry name" value="TM_PBP2"/>
    <property type="match status" value="1"/>
</dbReference>
<evidence type="ECO:0000256" key="4">
    <source>
        <dbReference type="ARBA" id="ARBA00022692"/>
    </source>
</evidence>
<dbReference type="PANTHER" id="PTHR32243">
    <property type="entry name" value="MALTOSE TRANSPORT SYSTEM PERMEASE-RELATED"/>
    <property type="match status" value="1"/>
</dbReference>
<sequence length="279" mass="30657">MQQKPFRLRHAIGLLIALVFALFPIFWMISTSFKPTHEWAATPPVWITDQPTWANYAPLIAVDFNTGWVDGNGASWRALMHSFIVSSAATFLALLIGLLAAIGFSRYQAGGHKLALAILTVRGIPTIIVAIPLLIMLGWLGLRDTHIGLILAYVALTVPFAFWMLKSFVDDVPHEIEEAAMMDGMSRWQAHFRVTLPLIKGGVVATALFIFILNWSEFLLAVVLTEKTVVTMPINMFLYSGVFGIQAALATVAALPIVVVGLLIHKHLARGFTLGAVKR</sequence>
<dbReference type="GO" id="GO:0055085">
    <property type="term" value="P:transmembrane transport"/>
    <property type="evidence" value="ECO:0007669"/>
    <property type="project" value="InterPro"/>
</dbReference>
<dbReference type="EMBL" id="KF900337">
    <property type="protein sequence ID" value="AIE91402.1"/>
    <property type="molecule type" value="Genomic_DNA"/>
</dbReference>
<dbReference type="InterPro" id="IPR050901">
    <property type="entry name" value="BP-dep_ABC_trans_perm"/>
</dbReference>
<feature type="transmembrane region" description="Helical" evidence="7">
    <location>
        <begin position="114"/>
        <end position="140"/>
    </location>
</feature>
<dbReference type="Pfam" id="PF00528">
    <property type="entry name" value="BPD_transp_1"/>
    <property type="match status" value="1"/>
</dbReference>
<feature type="transmembrane region" description="Helical" evidence="7">
    <location>
        <begin position="236"/>
        <end position="264"/>
    </location>
</feature>
<feature type="transmembrane region" description="Helical" evidence="7">
    <location>
        <begin position="146"/>
        <end position="165"/>
    </location>
</feature>
<feature type="domain" description="ABC transmembrane type-1" evidence="8">
    <location>
        <begin position="79"/>
        <end position="264"/>
    </location>
</feature>
<evidence type="ECO:0000313" key="9">
    <source>
        <dbReference type="EMBL" id="AIE91402.1"/>
    </source>
</evidence>
<evidence type="ECO:0000256" key="3">
    <source>
        <dbReference type="ARBA" id="ARBA00022475"/>
    </source>
</evidence>
<feature type="transmembrane region" description="Helical" evidence="7">
    <location>
        <begin position="12"/>
        <end position="29"/>
    </location>
</feature>
<evidence type="ECO:0000259" key="8">
    <source>
        <dbReference type="PROSITE" id="PS50928"/>
    </source>
</evidence>
<dbReference type="AlphaFoldDB" id="A0A075FNW8"/>
<feature type="transmembrane region" description="Helical" evidence="7">
    <location>
        <begin position="78"/>
        <end position="102"/>
    </location>
</feature>
<comment type="similarity">
    <text evidence="7">Belongs to the binding-protein-dependent transport system permease family.</text>
</comment>
<keyword evidence="5 7" id="KW-1133">Transmembrane helix</keyword>
<dbReference type="PROSITE" id="PS50928">
    <property type="entry name" value="ABC_TM1"/>
    <property type="match status" value="1"/>
</dbReference>
<evidence type="ECO:0000256" key="2">
    <source>
        <dbReference type="ARBA" id="ARBA00022448"/>
    </source>
</evidence>
<organism evidence="9">
    <name type="scientific">uncultured marine group II/III euryarchaeote AD1000_118_H06</name>
    <dbReference type="NCBI Taxonomy" id="1457722"/>
    <lineage>
        <taxon>Archaea</taxon>
        <taxon>Methanobacteriati</taxon>
        <taxon>Methanobacteriota</taxon>
        <taxon>environmental samples</taxon>
    </lineage>
</organism>
<proteinExistence type="inferred from homology"/>
<keyword evidence="3" id="KW-1003">Cell membrane</keyword>
<evidence type="ECO:0000256" key="7">
    <source>
        <dbReference type="RuleBase" id="RU363032"/>
    </source>
</evidence>
<evidence type="ECO:0000256" key="5">
    <source>
        <dbReference type="ARBA" id="ARBA00022989"/>
    </source>
</evidence>
<reference evidence="9" key="1">
    <citation type="journal article" date="2014" name="Genome Biol. Evol.">
        <title>Pangenome evidence for extensive interdomain horizontal transfer affecting lineage core and shell genes in uncultured planktonic thaumarchaeota and euryarchaeota.</title>
        <authorList>
            <person name="Deschamps P."/>
            <person name="Zivanovic Y."/>
            <person name="Moreira D."/>
            <person name="Rodriguez-Valera F."/>
            <person name="Lopez-Garcia P."/>
        </authorList>
    </citation>
    <scope>NUCLEOTIDE SEQUENCE</scope>
</reference>
<dbReference type="SUPFAM" id="SSF161098">
    <property type="entry name" value="MetI-like"/>
    <property type="match status" value="1"/>
</dbReference>
<keyword evidence="2 7" id="KW-0813">Transport</keyword>
<protein>
    <submittedName>
        <fullName evidence="9">Putative sugar ABC transporter, permease protein (ABC.MS.P1)</fullName>
    </submittedName>
</protein>
<accession>A0A075FNW8</accession>
<name>A0A075FNW8_9EURY</name>
<comment type="subcellular location">
    <subcellularLocation>
        <location evidence="1 7">Cell membrane</location>
        <topology evidence="1 7">Multi-pass membrane protein</topology>
    </subcellularLocation>
</comment>
<keyword evidence="6 7" id="KW-0472">Membrane</keyword>
<dbReference type="InterPro" id="IPR000515">
    <property type="entry name" value="MetI-like"/>
</dbReference>
<dbReference type="GO" id="GO:0005886">
    <property type="term" value="C:plasma membrane"/>
    <property type="evidence" value="ECO:0007669"/>
    <property type="project" value="UniProtKB-SubCell"/>
</dbReference>
<dbReference type="InterPro" id="IPR035906">
    <property type="entry name" value="MetI-like_sf"/>
</dbReference>
<feature type="transmembrane region" description="Helical" evidence="7">
    <location>
        <begin position="194"/>
        <end position="216"/>
    </location>
</feature>
<evidence type="ECO:0000256" key="1">
    <source>
        <dbReference type="ARBA" id="ARBA00004651"/>
    </source>
</evidence>